<keyword evidence="5" id="KW-1185">Reference proteome</keyword>
<reference evidence="2" key="3">
    <citation type="submission" date="2021-08" db="EMBL/GenBank/DDBJ databases">
        <authorList>
            <person name="Tani A."/>
            <person name="Ola A."/>
            <person name="Ogura Y."/>
            <person name="Katsura K."/>
            <person name="Hayashi T."/>
        </authorList>
    </citation>
    <scope>NUCLEOTIDE SEQUENCE</scope>
    <source>
        <strain evidence="2">DSM 22415</strain>
    </source>
</reference>
<dbReference type="InterPro" id="IPR000792">
    <property type="entry name" value="Tscrpt_reg_LuxR_C"/>
</dbReference>
<gene>
    <name evidence="2" type="ORF">IFDJLNFL_5369</name>
    <name evidence="3" type="ORF">MTDSW087_05568</name>
</gene>
<accession>A0A564G7L8</accession>
<evidence type="ECO:0000313" key="2">
    <source>
        <dbReference type="EMBL" id="GJD59441.1"/>
    </source>
</evidence>
<protein>
    <recommendedName>
        <fullName evidence="1">HTH luxR-type domain-containing protein</fullName>
    </recommendedName>
</protein>
<dbReference type="Proteomes" id="UP001055303">
    <property type="component" value="Unassembled WGS sequence"/>
</dbReference>
<dbReference type="Proteomes" id="UP000401717">
    <property type="component" value="Unassembled WGS sequence"/>
</dbReference>
<reference evidence="2" key="2">
    <citation type="journal article" date="2021" name="Front. Microbiol.">
        <title>Comprehensive Comparative Genomics and Phenotyping of Methylobacterium Species.</title>
        <authorList>
            <person name="Alessa O."/>
            <person name="Ogura Y."/>
            <person name="Fujitani Y."/>
            <person name="Takami H."/>
            <person name="Hayashi T."/>
            <person name="Sahin N."/>
            <person name="Tani A."/>
        </authorList>
    </citation>
    <scope>NUCLEOTIDE SEQUENCE</scope>
    <source>
        <strain evidence="2">DSM 22415</strain>
    </source>
</reference>
<name>A0A564G7L8_9HYPH</name>
<dbReference type="EMBL" id="CABFVH010000071">
    <property type="protein sequence ID" value="VUF15820.1"/>
    <property type="molecule type" value="Genomic_DNA"/>
</dbReference>
<dbReference type="SMART" id="SM00421">
    <property type="entry name" value="HTH_LUXR"/>
    <property type="match status" value="1"/>
</dbReference>
<feature type="domain" description="HTH luxR-type" evidence="1">
    <location>
        <begin position="52"/>
        <end position="109"/>
    </location>
</feature>
<dbReference type="InterPro" id="IPR016032">
    <property type="entry name" value="Sig_transdc_resp-reg_C-effctor"/>
</dbReference>
<dbReference type="SUPFAM" id="SSF46894">
    <property type="entry name" value="C-terminal effector domain of the bipartite response regulators"/>
    <property type="match status" value="1"/>
</dbReference>
<dbReference type="RefSeq" id="WP_238179705.1">
    <property type="nucleotide sequence ID" value="NZ_BPQI01000214.1"/>
</dbReference>
<dbReference type="GO" id="GO:0006355">
    <property type="term" value="P:regulation of DNA-templated transcription"/>
    <property type="evidence" value="ECO:0007669"/>
    <property type="project" value="InterPro"/>
</dbReference>
<evidence type="ECO:0000313" key="3">
    <source>
        <dbReference type="EMBL" id="VUF15820.1"/>
    </source>
</evidence>
<dbReference type="InterPro" id="IPR036388">
    <property type="entry name" value="WH-like_DNA-bd_sf"/>
</dbReference>
<dbReference type="AlphaFoldDB" id="A0A564G7L8"/>
<dbReference type="GO" id="GO:0003677">
    <property type="term" value="F:DNA binding"/>
    <property type="evidence" value="ECO:0007669"/>
    <property type="project" value="InterPro"/>
</dbReference>
<sequence>MRGGFFVGLTAILHLVPVVGAARDVFARTACLVVFTIADADRLPSARLVQGLFDLTPAEARVARDIARGCGVPEAAAQAGVTEHTIRAQLRAIYLKTGTSKQAELAALLNGMSALRLP</sequence>
<evidence type="ECO:0000259" key="1">
    <source>
        <dbReference type="SMART" id="SM00421"/>
    </source>
</evidence>
<reference evidence="3 4" key="1">
    <citation type="submission" date="2019-06" db="EMBL/GenBank/DDBJ databases">
        <authorList>
            <person name="Rodrigo-Torres L."/>
            <person name="Arahal R. D."/>
            <person name="Lucena T."/>
        </authorList>
    </citation>
    <scope>NUCLEOTIDE SEQUENCE [LARGE SCALE GENOMIC DNA]</scope>
    <source>
        <strain evidence="3 4">SW08-7</strain>
    </source>
</reference>
<dbReference type="EMBL" id="BPQI01000214">
    <property type="protein sequence ID" value="GJD59441.1"/>
    <property type="molecule type" value="Genomic_DNA"/>
</dbReference>
<dbReference type="Gene3D" id="1.10.10.10">
    <property type="entry name" value="Winged helix-like DNA-binding domain superfamily/Winged helix DNA-binding domain"/>
    <property type="match status" value="1"/>
</dbReference>
<evidence type="ECO:0000313" key="4">
    <source>
        <dbReference type="Proteomes" id="UP000401717"/>
    </source>
</evidence>
<organism evidence="3 4">
    <name type="scientific">Methylobacterium dankookense</name>
    <dbReference type="NCBI Taxonomy" id="560405"/>
    <lineage>
        <taxon>Bacteria</taxon>
        <taxon>Pseudomonadati</taxon>
        <taxon>Pseudomonadota</taxon>
        <taxon>Alphaproteobacteria</taxon>
        <taxon>Hyphomicrobiales</taxon>
        <taxon>Methylobacteriaceae</taxon>
        <taxon>Methylobacterium</taxon>
    </lineage>
</organism>
<evidence type="ECO:0000313" key="5">
    <source>
        <dbReference type="Proteomes" id="UP001055303"/>
    </source>
</evidence>
<proteinExistence type="predicted"/>